<keyword evidence="8 11" id="KW-1133">Transmembrane helix</keyword>
<dbReference type="RefSeq" id="WP_129836037.1">
    <property type="nucleotide sequence ID" value="NZ_CP035704.1"/>
</dbReference>
<evidence type="ECO:0000256" key="9">
    <source>
        <dbReference type="ARBA" id="ARBA00023065"/>
    </source>
</evidence>
<keyword evidence="10 11" id="KW-0472">Membrane</keyword>
<evidence type="ECO:0000256" key="4">
    <source>
        <dbReference type="ARBA" id="ARBA00022449"/>
    </source>
</evidence>
<evidence type="ECO:0000259" key="12">
    <source>
        <dbReference type="PROSITE" id="PS51201"/>
    </source>
</evidence>
<dbReference type="GO" id="GO:0006813">
    <property type="term" value="P:potassium ion transport"/>
    <property type="evidence" value="ECO:0007669"/>
    <property type="project" value="UniProtKB-KW"/>
</dbReference>
<evidence type="ECO:0000256" key="7">
    <source>
        <dbReference type="ARBA" id="ARBA00022958"/>
    </source>
</evidence>
<keyword evidence="6 11" id="KW-0812">Transmembrane</keyword>
<feature type="transmembrane region" description="Helical" evidence="11">
    <location>
        <begin position="6"/>
        <end position="24"/>
    </location>
</feature>
<dbReference type="Pfam" id="PF00999">
    <property type="entry name" value="Na_H_Exchanger"/>
    <property type="match status" value="1"/>
</dbReference>
<dbReference type="PANTHER" id="PTHR46157">
    <property type="entry name" value="K(+) EFFLUX ANTIPORTER 3, CHLOROPLASTIC"/>
    <property type="match status" value="1"/>
</dbReference>
<feature type="transmembrane region" description="Helical" evidence="11">
    <location>
        <begin position="183"/>
        <end position="202"/>
    </location>
</feature>
<gene>
    <name evidence="13" type="ORF">ELE36_18785</name>
</gene>
<keyword evidence="3" id="KW-0813">Transport</keyword>
<evidence type="ECO:0000256" key="3">
    <source>
        <dbReference type="ARBA" id="ARBA00022448"/>
    </source>
</evidence>
<feature type="domain" description="RCK N-terminal" evidence="12">
    <location>
        <begin position="400"/>
        <end position="516"/>
    </location>
</feature>
<sequence>MESTSTLQIAVIYLVAVVIAVPLAKRAGVGAVLGYLGAGLLLGPQGLHLFTQTEQSSHLAEFGVVMLLFVIGLELSPQRLWVMRRTVFGSGSLQVVLSALLIGAAAMLFGLDWKLSLVLGLGLALSSTAIDLQILSERKEVSSPHGRLGFAILLFQDVAAIPILALVPLLGDNQPNAAPDPFAALRVIGLIAVVVIGGRLLLRPFFRAVARAKSLETFTASALLVVIGISWVMQLAGISMSLGAFLAGMLLADSEFRHELEAQIDPFKGLLLGLFFVSVGMSVDLSLILREPWLIGGLLLALFAIKAIVLFLVGRHSGKLDKDHSLQLAALLAQGGEFGFVVFSLAEGDGLLSAELHNLLVVVITLSMAATPLVVMGLSNLLSKRPAAPEQPFDEIDNENPRVIIAGFGRVGQIVARILRAQHISFTALEHSAEQVEFSRRFGSTIYFGDPSRPELLRAARADKAEVFVLTTDDAETSIRTARLVKRIYPHLKIYVRARNRQHVFKLMDLSMDGIVRETFHSSLVLTQQVLVGLGLTPEIAAERVETFRKHDEELLKTQYLVFDDEAALMQNAKDALVDLERLFEADKS</sequence>
<name>A0A411HP21_9GAMM</name>
<evidence type="ECO:0000256" key="10">
    <source>
        <dbReference type="ARBA" id="ARBA00023136"/>
    </source>
</evidence>
<dbReference type="InterPro" id="IPR003148">
    <property type="entry name" value="RCK_N"/>
</dbReference>
<keyword evidence="5" id="KW-0633">Potassium transport</keyword>
<evidence type="ECO:0000256" key="1">
    <source>
        <dbReference type="ARBA" id="ARBA00004127"/>
    </source>
</evidence>
<dbReference type="AlphaFoldDB" id="A0A411HP21"/>
<dbReference type="PROSITE" id="PS51201">
    <property type="entry name" value="RCK_N"/>
    <property type="match status" value="1"/>
</dbReference>
<feature type="transmembrane region" description="Helical" evidence="11">
    <location>
        <begin position="115"/>
        <end position="136"/>
    </location>
</feature>
<dbReference type="InterPro" id="IPR036291">
    <property type="entry name" value="NAD(P)-bd_dom_sf"/>
</dbReference>
<evidence type="ECO:0000256" key="8">
    <source>
        <dbReference type="ARBA" id="ARBA00022989"/>
    </source>
</evidence>
<accession>A0A411HP21</accession>
<dbReference type="SUPFAM" id="SSF51735">
    <property type="entry name" value="NAD(P)-binding Rossmann-fold domains"/>
    <property type="match status" value="1"/>
</dbReference>
<dbReference type="InterPro" id="IPR006153">
    <property type="entry name" value="Cation/H_exchanger_TM"/>
</dbReference>
<evidence type="ECO:0000256" key="5">
    <source>
        <dbReference type="ARBA" id="ARBA00022538"/>
    </source>
</evidence>
<protein>
    <submittedName>
        <fullName evidence="13">Glutathione-regulated potassium-efflux system protein KefB</fullName>
    </submittedName>
</protein>
<dbReference type="PANTHER" id="PTHR46157:SF4">
    <property type="entry name" value="K(+) EFFLUX ANTIPORTER 3, CHLOROPLASTIC"/>
    <property type="match status" value="1"/>
</dbReference>
<dbReference type="GO" id="GO:1902600">
    <property type="term" value="P:proton transmembrane transport"/>
    <property type="evidence" value="ECO:0007669"/>
    <property type="project" value="InterPro"/>
</dbReference>
<evidence type="ECO:0000313" key="14">
    <source>
        <dbReference type="Proteomes" id="UP000291562"/>
    </source>
</evidence>
<reference evidence="13 14" key="1">
    <citation type="submission" date="2019-01" db="EMBL/GenBank/DDBJ databases">
        <title>Pseudolysobacter antarctica gen. nov., sp. nov., isolated from Fildes Peninsula, Antarctica.</title>
        <authorList>
            <person name="Wei Z."/>
            <person name="Peng F."/>
        </authorList>
    </citation>
    <scope>NUCLEOTIDE SEQUENCE [LARGE SCALE GENOMIC DNA]</scope>
    <source>
        <strain evidence="13 14">AQ6-296</strain>
    </source>
</reference>
<dbReference type="Proteomes" id="UP000291562">
    <property type="component" value="Chromosome"/>
</dbReference>
<feature type="transmembrane region" description="Helical" evidence="11">
    <location>
        <begin position="294"/>
        <end position="314"/>
    </location>
</feature>
<dbReference type="GO" id="GO:0012505">
    <property type="term" value="C:endomembrane system"/>
    <property type="evidence" value="ECO:0007669"/>
    <property type="project" value="UniProtKB-SubCell"/>
</dbReference>
<dbReference type="Pfam" id="PF02254">
    <property type="entry name" value="TrkA_N"/>
    <property type="match status" value="1"/>
</dbReference>
<dbReference type="EMBL" id="CP035704">
    <property type="protein sequence ID" value="QBB72249.1"/>
    <property type="molecule type" value="Genomic_DNA"/>
</dbReference>
<dbReference type="InterPro" id="IPR004771">
    <property type="entry name" value="K/H_exchanger"/>
</dbReference>
<proteinExistence type="inferred from homology"/>
<dbReference type="KEGG" id="xbc:ELE36_18785"/>
<feature type="transmembrane region" description="Helical" evidence="11">
    <location>
        <begin position="31"/>
        <end position="50"/>
    </location>
</feature>
<comment type="subcellular location">
    <subcellularLocation>
        <location evidence="1">Endomembrane system</location>
        <topology evidence="1">Multi-pass membrane protein</topology>
    </subcellularLocation>
</comment>
<dbReference type="OrthoDB" id="9781411at2"/>
<keyword evidence="7" id="KW-0630">Potassium</keyword>
<dbReference type="FunFam" id="3.40.50.720:FF:000036">
    <property type="entry name" value="Glutathione-regulated potassium-efflux system protein KefB"/>
    <property type="match status" value="1"/>
</dbReference>
<feature type="transmembrane region" description="Helical" evidence="11">
    <location>
        <begin position="148"/>
        <end position="171"/>
    </location>
</feature>
<evidence type="ECO:0000256" key="6">
    <source>
        <dbReference type="ARBA" id="ARBA00022692"/>
    </source>
</evidence>
<feature type="transmembrane region" description="Helical" evidence="11">
    <location>
        <begin position="56"/>
        <end position="75"/>
    </location>
</feature>
<dbReference type="GO" id="GO:0008324">
    <property type="term" value="F:monoatomic cation transmembrane transporter activity"/>
    <property type="evidence" value="ECO:0007669"/>
    <property type="project" value="InterPro"/>
</dbReference>
<evidence type="ECO:0000256" key="2">
    <source>
        <dbReference type="ARBA" id="ARBA00005551"/>
    </source>
</evidence>
<dbReference type="Gene3D" id="1.20.1530.20">
    <property type="match status" value="1"/>
</dbReference>
<dbReference type="GO" id="GO:0005886">
    <property type="term" value="C:plasma membrane"/>
    <property type="evidence" value="ECO:0007669"/>
    <property type="project" value="TreeGrafter"/>
</dbReference>
<dbReference type="GO" id="GO:0015297">
    <property type="term" value="F:antiporter activity"/>
    <property type="evidence" value="ECO:0007669"/>
    <property type="project" value="UniProtKB-KW"/>
</dbReference>
<evidence type="ECO:0000313" key="13">
    <source>
        <dbReference type="EMBL" id="QBB72249.1"/>
    </source>
</evidence>
<dbReference type="InterPro" id="IPR038770">
    <property type="entry name" value="Na+/solute_symporter_sf"/>
</dbReference>
<keyword evidence="14" id="KW-1185">Reference proteome</keyword>
<feature type="transmembrane region" description="Helical" evidence="11">
    <location>
        <begin position="326"/>
        <end position="346"/>
    </location>
</feature>
<comment type="similarity">
    <text evidence="2">Belongs to the monovalent cation:proton antiporter 2 (CPA2) transporter (TC 2.A.37) family.</text>
</comment>
<organism evidence="13 14">
    <name type="scientific">Pseudolysobacter antarcticus</name>
    <dbReference type="NCBI Taxonomy" id="2511995"/>
    <lineage>
        <taxon>Bacteria</taxon>
        <taxon>Pseudomonadati</taxon>
        <taxon>Pseudomonadota</taxon>
        <taxon>Gammaproteobacteria</taxon>
        <taxon>Lysobacterales</taxon>
        <taxon>Rhodanobacteraceae</taxon>
        <taxon>Pseudolysobacter</taxon>
    </lineage>
</organism>
<dbReference type="NCBIfam" id="TIGR00932">
    <property type="entry name" value="2a37"/>
    <property type="match status" value="1"/>
</dbReference>
<evidence type="ECO:0000256" key="11">
    <source>
        <dbReference type="SAM" id="Phobius"/>
    </source>
</evidence>
<keyword evidence="9" id="KW-0406">Ion transport</keyword>
<keyword evidence="4" id="KW-0050">Antiport</keyword>
<dbReference type="Gene3D" id="3.40.50.720">
    <property type="entry name" value="NAD(P)-binding Rossmann-like Domain"/>
    <property type="match status" value="1"/>
</dbReference>
<feature type="transmembrane region" description="Helical" evidence="11">
    <location>
        <begin position="358"/>
        <end position="378"/>
    </location>
</feature>
<feature type="transmembrane region" description="Helical" evidence="11">
    <location>
        <begin position="87"/>
        <end position="109"/>
    </location>
</feature>